<dbReference type="InterPro" id="IPR011004">
    <property type="entry name" value="Trimer_LpxA-like_sf"/>
</dbReference>
<reference evidence="5" key="1">
    <citation type="journal article" date="2014" name="Int. J. Syst. Evol. Microbiol.">
        <title>Complete genome of a new Firmicutes species belonging to the dominant human colonic microbiota ('Ruminococcus bicirculans') reveals two chromosomes and a selective capacity to utilize plant glucans.</title>
        <authorList>
            <consortium name="NISC Comparative Sequencing Program"/>
            <person name="Wegmann U."/>
            <person name="Louis P."/>
            <person name="Goesmann A."/>
            <person name="Henrissat B."/>
            <person name="Duncan S.H."/>
            <person name="Flint H.J."/>
        </authorList>
    </citation>
    <scope>NUCLEOTIDE SEQUENCE</scope>
    <source>
        <strain evidence="5">CGMCC 1.8884</strain>
    </source>
</reference>
<protein>
    <submittedName>
        <fullName evidence="4">Hexapeptide transferase</fullName>
    </submittedName>
</protein>
<evidence type="ECO:0000256" key="2">
    <source>
        <dbReference type="PIRSR" id="PIRSR620019-2"/>
    </source>
</evidence>
<evidence type="ECO:0000259" key="3">
    <source>
        <dbReference type="Pfam" id="PF17836"/>
    </source>
</evidence>
<dbReference type="InterPro" id="IPR050179">
    <property type="entry name" value="Trans_hexapeptide_repeat"/>
</dbReference>
<feature type="domain" description="PglD N-terminal" evidence="3">
    <location>
        <begin position="5"/>
        <end position="74"/>
    </location>
</feature>
<keyword evidence="6" id="KW-1185">Reference proteome</keyword>
<evidence type="ECO:0000313" key="7">
    <source>
        <dbReference type="Proteomes" id="UP000652720"/>
    </source>
</evidence>
<evidence type="ECO:0000313" key="5">
    <source>
        <dbReference type="EMBL" id="GGP30551.1"/>
    </source>
</evidence>
<dbReference type="NCBIfam" id="TIGR03570">
    <property type="entry name" value="NeuD_NnaD"/>
    <property type="match status" value="1"/>
</dbReference>
<dbReference type="AlphaFoldDB" id="A0AAV4K6S9"/>
<evidence type="ECO:0000313" key="4">
    <source>
        <dbReference type="EMBL" id="GGI87567.1"/>
    </source>
</evidence>
<dbReference type="GO" id="GO:0016740">
    <property type="term" value="F:transferase activity"/>
    <property type="evidence" value="ECO:0007669"/>
    <property type="project" value="UniProtKB-KW"/>
</dbReference>
<feature type="site" description="Increases basicity of active site His" evidence="1">
    <location>
        <position position="133"/>
    </location>
</feature>
<evidence type="ECO:0000256" key="1">
    <source>
        <dbReference type="PIRSR" id="PIRSR620019-1"/>
    </source>
</evidence>
<dbReference type="InterPro" id="IPR020019">
    <property type="entry name" value="AcTrfase_PglD-like"/>
</dbReference>
<dbReference type="Proteomes" id="UP000630135">
    <property type="component" value="Unassembled WGS sequence"/>
</dbReference>
<dbReference type="GeneID" id="59166775"/>
<dbReference type="PANTHER" id="PTHR43300">
    <property type="entry name" value="ACETYLTRANSFERASE"/>
    <property type="match status" value="1"/>
</dbReference>
<gene>
    <name evidence="4" type="primary">perB</name>
    <name evidence="5" type="ORF">GCM10008021_22020</name>
    <name evidence="4" type="ORF">GCM10010914_22500</name>
</gene>
<dbReference type="Gene3D" id="3.40.50.20">
    <property type="match status" value="1"/>
</dbReference>
<dbReference type="InterPro" id="IPR041561">
    <property type="entry name" value="PglD_N"/>
</dbReference>
<dbReference type="RefSeq" id="WP_025567110.1">
    <property type="nucleotide sequence ID" value="NZ_BMLZ01000030.1"/>
</dbReference>
<organism evidence="4 7">
    <name type="scientific">Deinococcus wulumuqiensis</name>
    <dbReference type="NCBI Taxonomy" id="980427"/>
    <lineage>
        <taxon>Bacteria</taxon>
        <taxon>Thermotogati</taxon>
        <taxon>Deinococcota</taxon>
        <taxon>Deinococci</taxon>
        <taxon>Deinococcales</taxon>
        <taxon>Deinococcaceae</taxon>
        <taxon>Deinococcus</taxon>
    </lineage>
</organism>
<feature type="active site" description="Proton acceptor" evidence="1">
    <location>
        <position position="132"/>
    </location>
</feature>
<dbReference type="Gene3D" id="2.160.10.10">
    <property type="entry name" value="Hexapeptide repeat proteins"/>
    <property type="match status" value="1"/>
</dbReference>
<reference evidence="4" key="2">
    <citation type="journal article" date="2014" name="Int. J. Syst. Evol. Microbiol.">
        <title>Complete genome sequence of Corynebacterium casei LMG S-19264T (=DSM 44701T), isolated from a smear-ripened cheese.</title>
        <authorList>
            <consortium name="US DOE Joint Genome Institute (JGI-PGF)"/>
            <person name="Walter F."/>
            <person name="Albersmeier A."/>
            <person name="Kalinowski J."/>
            <person name="Ruckert C."/>
        </authorList>
    </citation>
    <scope>NUCLEOTIDE SEQUENCE</scope>
    <source>
        <strain evidence="4">CGMCC 1.8885</strain>
    </source>
</reference>
<proteinExistence type="predicted"/>
<comment type="caution">
    <text evidence="4">The sequence shown here is derived from an EMBL/GenBank/DDBJ whole genome shotgun (WGS) entry which is preliminary data.</text>
</comment>
<reference evidence="4" key="4">
    <citation type="submission" date="2023-08" db="EMBL/GenBank/DDBJ databases">
        <authorList>
            <person name="Sun Q."/>
            <person name="Zhou Y."/>
        </authorList>
    </citation>
    <scope>NUCLEOTIDE SEQUENCE</scope>
    <source>
        <strain evidence="5">CGMCC 1.8884</strain>
        <strain evidence="4">CGMCC 1.8885</strain>
    </source>
</reference>
<keyword evidence="4" id="KW-0808">Transferase</keyword>
<reference evidence="6" key="3">
    <citation type="journal article" date="2019" name="Int. J. Syst. Evol. Microbiol.">
        <title>The Global Catalogue of Microorganisms (GCM) 10K type strain sequencing project: providing services to taxonomists for standard genome sequencing and annotation.</title>
        <authorList>
            <consortium name="The Broad Institute Genomics Platform"/>
            <consortium name="The Broad Institute Genome Sequencing Center for Infectious Disease"/>
            <person name="Wu L."/>
            <person name="Ma J."/>
        </authorList>
    </citation>
    <scope>NUCLEOTIDE SEQUENCE [LARGE SCALE GENOMIC DNA]</scope>
    <source>
        <strain evidence="6">CGMCC 1.8884</strain>
    </source>
</reference>
<dbReference type="EMBL" id="BMLZ01000030">
    <property type="protein sequence ID" value="GGP30551.1"/>
    <property type="molecule type" value="Genomic_DNA"/>
</dbReference>
<feature type="binding site" evidence="2">
    <location>
        <position position="67"/>
    </location>
    <ligand>
        <name>substrate</name>
    </ligand>
</feature>
<dbReference type="Proteomes" id="UP000652720">
    <property type="component" value="Unassembled WGS sequence"/>
</dbReference>
<dbReference type="SUPFAM" id="SSF51161">
    <property type="entry name" value="Trimeric LpxA-like enzymes"/>
    <property type="match status" value="1"/>
</dbReference>
<accession>A0AAV4K6S9</accession>
<dbReference type="PANTHER" id="PTHR43300:SF7">
    <property type="entry name" value="UDP-N-ACETYLBACILLOSAMINE N-ACETYLTRANSFERASE"/>
    <property type="match status" value="1"/>
</dbReference>
<feature type="binding site" evidence="2">
    <location>
        <position position="141"/>
    </location>
    <ligand>
        <name>acetyl-CoA</name>
        <dbReference type="ChEBI" id="CHEBI:57288"/>
    </ligand>
</feature>
<dbReference type="EMBL" id="BMMA01000023">
    <property type="protein sequence ID" value="GGI87567.1"/>
    <property type="molecule type" value="Genomic_DNA"/>
</dbReference>
<evidence type="ECO:0000313" key="6">
    <source>
        <dbReference type="Proteomes" id="UP000630135"/>
    </source>
</evidence>
<dbReference type="Pfam" id="PF17836">
    <property type="entry name" value="PglD_N"/>
    <property type="match status" value="1"/>
</dbReference>
<sequence length="212" mass="21930">MLPGLHVIGAGGHAKVIVELAYATGRNIAGIYDDQYERHPGVLGYTVTGPIASLPDTSDTHAIIAVGNNRFRQVIDGRFQHVTWATLIHPFSWVSPSARLGPGTVVLAGVVVQAQATLGRHVIANTGCSIDHDCAVGDYVHLAPGSRLAGGVHLGEGSFLGTKASAIPGINVGEWSIVGAGAVVSRSLPANITAVGAPAKVIKERPTGWQND</sequence>
<name>A0AAV4K6S9_9DEIO</name>
<dbReference type="CDD" id="cd03360">
    <property type="entry name" value="LbH_AT_putative"/>
    <property type="match status" value="1"/>
</dbReference>